<proteinExistence type="predicted"/>
<keyword evidence="1" id="KW-0862">Zinc</keyword>
<evidence type="ECO:0000256" key="2">
    <source>
        <dbReference type="SAM" id="Coils"/>
    </source>
</evidence>
<sequence length="606" mass="69478">MTVPQLSKKTNYDNWCLQMKTLLGSQSLWDIVEKGFQEPEEDEDQSVAQIATLEKTRVKDKSALYFLYNAVDESGFEKIANAASSKEAWKILEVAHRGNHRVRQIRLQTLRGEFESLKMEDKEQVSEYITRVEKVANQLGRNGEPMPASRIVEKILRSLTDDFESIACVIEESKDLSVLSVEELAGSLEAHEQRRRKMKNTLDQALQAQLDLNETRNTQGRRSGGQGRGDHGGRGKGRGSQPRSEVECYKCGKLGHYAKECRSANCYNCGKYEAELDSSCLNNSIWYLDTGASNHMCGEESFFNELIKVKAGFVSFGDDSKVAVKGRGTIKFIQKDGRVGEIRNAYYVPELKSNILSMGQMMEKGNSVLMKDRVLYLKDKHDRLIARVEMKKNRMYKLELNIIQNKCLKLDVKDEAMMRHSRFGHLNIGGLTELSKKELVHGLRGVGYSRTSFPSSSEYKAKEQDIYNSTDELHVVCLLTRTEDIKSEEVVLDERWKKATDEEIGSIEKSEMGSKAELVEEFKEVKREFVMTDLDIMKYFLGLKVDQRATGIFVSQKRHRPPRRRGCWTLHGSRGHGTQRSIALWWKKHRNERRRRNLRLWGSFVG</sequence>
<name>A0A151TYM4_CAJCA</name>
<dbReference type="Pfam" id="PF22936">
    <property type="entry name" value="Pol_BBD"/>
    <property type="match status" value="1"/>
</dbReference>
<dbReference type="InterPro" id="IPR054722">
    <property type="entry name" value="PolX-like_BBD"/>
</dbReference>
<dbReference type="Pfam" id="PF00098">
    <property type="entry name" value="zf-CCHC"/>
    <property type="match status" value="1"/>
</dbReference>
<dbReference type="Gene3D" id="4.10.60.10">
    <property type="entry name" value="Zinc finger, CCHC-type"/>
    <property type="match status" value="1"/>
</dbReference>
<evidence type="ECO:0000256" key="1">
    <source>
        <dbReference type="PROSITE-ProRule" id="PRU00047"/>
    </source>
</evidence>
<dbReference type="InterPro" id="IPR001878">
    <property type="entry name" value="Znf_CCHC"/>
</dbReference>
<dbReference type="GO" id="GO:0003676">
    <property type="term" value="F:nucleic acid binding"/>
    <property type="evidence" value="ECO:0007669"/>
    <property type="project" value="InterPro"/>
</dbReference>
<keyword evidence="1" id="KW-0479">Metal-binding</keyword>
<evidence type="ECO:0000313" key="5">
    <source>
        <dbReference type="EMBL" id="KYP72173.1"/>
    </source>
</evidence>
<dbReference type="AlphaFoldDB" id="A0A151TYM4"/>
<dbReference type="InterPro" id="IPR025724">
    <property type="entry name" value="GAG-pre-integrase_dom"/>
</dbReference>
<reference evidence="5 6" key="1">
    <citation type="journal article" date="2012" name="Nat. Biotechnol.">
        <title>Draft genome sequence of pigeonpea (Cajanus cajan), an orphan legume crop of resource-poor farmers.</title>
        <authorList>
            <person name="Varshney R.K."/>
            <person name="Chen W."/>
            <person name="Li Y."/>
            <person name="Bharti A.K."/>
            <person name="Saxena R.K."/>
            <person name="Schlueter J.A."/>
            <person name="Donoghue M.T."/>
            <person name="Azam S."/>
            <person name="Fan G."/>
            <person name="Whaley A.M."/>
            <person name="Farmer A.D."/>
            <person name="Sheridan J."/>
            <person name="Iwata A."/>
            <person name="Tuteja R."/>
            <person name="Penmetsa R.V."/>
            <person name="Wu W."/>
            <person name="Upadhyaya H.D."/>
            <person name="Yang S.P."/>
            <person name="Shah T."/>
            <person name="Saxena K.B."/>
            <person name="Michael T."/>
            <person name="McCombie W.R."/>
            <person name="Yang B."/>
            <person name="Zhang G."/>
            <person name="Yang H."/>
            <person name="Wang J."/>
            <person name="Spillane C."/>
            <person name="Cook D.R."/>
            <person name="May G.D."/>
            <person name="Xu X."/>
            <person name="Jackson S.A."/>
        </authorList>
    </citation>
    <scope>NUCLEOTIDE SEQUENCE [LARGE SCALE GENOMIC DNA]</scope>
    <source>
        <strain evidence="6">cv. Asha</strain>
    </source>
</reference>
<feature type="coiled-coil region" evidence="2">
    <location>
        <begin position="181"/>
        <end position="208"/>
    </location>
</feature>
<dbReference type="PANTHER" id="PTHR35317:SF28">
    <property type="entry name" value="ZINC FINGER, CCHC-TYPE, RIBONUCLEASE H-LIKE DOMAIN, GAG-PRE-INTEGRASE DOMAIN PROTEIN-RELATED"/>
    <property type="match status" value="1"/>
</dbReference>
<feature type="region of interest" description="Disordered" evidence="3">
    <location>
        <begin position="211"/>
        <end position="243"/>
    </location>
</feature>
<dbReference type="Gramene" id="C.cajan_04639.t">
    <property type="protein sequence ID" value="C.cajan_04639.t"/>
    <property type="gene ID" value="C.cajan_04639"/>
</dbReference>
<dbReference type="SUPFAM" id="SSF57756">
    <property type="entry name" value="Retrovirus zinc finger-like domains"/>
    <property type="match status" value="1"/>
</dbReference>
<gene>
    <name evidence="5" type="ORF">KK1_004757</name>
</gene>
<dbReference type="GO" id="GO:0008270">
    <property type="term" value="F:zinc ion binding"/>
    <property type="evidence" value="ECO:0007669"/>
    <property type="project" value="UniProtKB-KW"/>
</dbReference>
<dbReference type="Pfam" id="PF13976">
    <property type="entry name" value="gag_pre-integrs"/>
    <property type="match status" value="1"/>
</dbReference>
<evidence type="ECO:0000313" key="6">
    <source>
        <dbReference type="Proteomes" id="UP000075243"/>
    </source>
</evidence>
<organism evidence="5 6">
    <name type="scientific">Cajanus cajan</name>
    <name type="common">Pigeon pea</name>
    <name type="synonym">Cajanus indicus</name>
    <dbReference type="NCBI Taxonomy" id="3821"/>
    <lineage>
        <taxon>Eukaryota</taxon>
        <taxon>Viridiplantae</taxon>
        <taxon>Streptophyta</taxon>
        <taxon>Embryophyta</taxon>
        <taxon>Tracheophyta</taxon>
        <taxon>Spermatophyta</taxon>
        <taxon>Magnoliopsida</taxon>
        <taxon>eudicotyledons</taxon>
        <taxon>Gunneridae</taxon>
        <taxon>Pentapetalae</taxon>
        <taxon>rosids</taxon>
        <taxon>fabids</taxon>
        <taxon>Fabales</taxon>
        <taxon>Fabaceae</taxon>
        <taxon>Papilionoideae</taxon>
        <taxon>50 kb inversion clade</taxon>
        <taxon>NPAAA clade</taxon>
        <taxon>indigoferoid/millettioid clade</taxon>
        <taxon>Phaseoleae</taxon>
        <taxon>Cajanus</taxon>
    </lineage>
</organism>
<keyword evidence="6" id="KW-1185">Reference proteome</keyword>
<evidence type="ECO:0000256" key="3">
    <source>
        <dbReference type="SAM" id="MobiDB-lite"/>
    </source>
</evidence>
<accession>A0A151TYM4</accession>
<protein>
    <submittedName>
        <fullName evidence="5">Retrovirus-related Pol polyprotein from transposon TNT 1-94</fullName>
    </submittedName>
</protein>
<dbReference type="EMBL" id="CM003604">
    <property type="protein sequence ID" value="KYP72173.1"/>
    <property type="molecule type" value="Genomic_DNA"/>
</dbReference>
<evidence type="ECO:0000259" key="4">
    <source>
        <dbReference type="PROSITE" id="PS50158"/>
    </source>
</evidence>
<keyword evidence="2" id="KW-0175">Coiled coil</keyword>
<dbReference type="Proteomes" id="UP000075243">
    <property type="component" value="Chromosome 2"/>
</dbReference>
<dbReference type="Pfam" id="PF14223">
    <property type="entry name" value="Retrotran_gag_2"/>
    <property type="match status" value="1"/>
</dbReference>
<dbReference type="OMA" id="SEPENIW"/>
<dbReference type="PANTHER" id="PTHR35317">
    <property type="entry name" value="OS04G0629600 PROTEIN"/>
    <property type="match status" value="1"/>
</dbReference>
<dbReference type="InterPro" id="IPR036875">
    <property type="entry name" value="Znf_CCHC_sf"/>
</dbReference>
<keyword evidence="1" id="KW-0863">Zinc-finger</keyword>
<feature type="domain" description="CCHC-type" evidence="4">
    <location>
        <begin position="248"/>
        <end position="263"/>
    </location>
</feature>
<dbReference type="PROSITE" id="PS50158">
    <property type="entry name" value="ZF_CCHC"/>
    <property type="match status" value="1"/>
</dbReference>
<dbReference type="SMART" id="SM00343">
    <property type="entry name" value="ZnF_C2HC"/>
    <property type="match status" value="1"/>
</dbReference>